<accession>A0A0D4DB01</accession>
<dbReference type="OrthoDB" id="20668at10239"/>
<sequence>MSGDTVSAPWDIEVLMVFTEEQLDQIKHNYSHIDTVNLADRKGVPQAKYVIEIRQGTYTKFKTSWLSQDSCEERDIDPELVGYWILSDAIDPYWYSVQECLEQYEWEPAREVTITTWEAI</sequence>
<proteinExistence type="predicted"/>
<reference evidence="1 2" key="1">
    <citation type="journal article" date="2016" name="Genom Data">
        <title>Complete genome sequence of a giant Vibrio phage ValKK3 infecting Vibrio alginolyticus.</title>
        <authorList>
            <person name="Lal T.M."/>
            <person name="Sano M."/>
            <person name="Hatai K."/>
            <person name="Ransangan J."/>
        </authorList>
    </citation>
    <scope>NUCLEOTIDE SEQUENCE [LARGE SCALE GENOMIC DNA]</scope>
</reference>
<dbReference type="RefSeq" id="YP_009201119.1">
    <property type="nucleotide sequence ID" value="NC_028829.1"/>
</dbReference>
<dbReference type="Proteomes" id="UP000202888">
    <property type="component" value="Segment"/>
</dbReference>
<evidence type="ECO:0000313" key="2">
    <source>
        <dbReference type="Proteomes" id="UP000202888"/>
    </source>
</evidence>
<name>A0A0D4DB01_9CAUD</name>
<dbReference type="KEGG" id="vg:26628342"/>
<dbReference type="EMBL" id="KP671755">
    <property type="protein sequence ID" value="AJT60857.1"/>
    <property type="molecule type" value="Genomic_DNA"/>
</dbReference>
<keyword evidence="2" id="KW-1185">Reference proteome</keyword>
<dbReference type="GeneID" id="26628342"/>
<organism evidence="1 2">
    <name type="scientific">Vibrio phage ValKK3</name>
    <dbReference type="NCBI Taxonomy" id="1610855"/>
    <lineage>
        <taxon>Viruses</taxon>
        <taxon>Duplodnaviria</taxon>
        <taxon>Heunggongvirae</taxon>
        <taxon>Uroviricota</taxon>
        <taxon>Caudoviricetes</taxon>
        <taxon>Pantevenvirales</taxon>
        <taxon>Straboviridae</taxon>
        <taxon>Schizotequatrovirus</taxon>
        <taxon>Schizotequatrovirus valkk3</taxon>
    </lineage>
</organism>
<protein>
    <submittedName>
        <fullName evidence="1">Uncharacterized protein</fullName>
    </submittedName>
</protein>
<evidence type="ECO:0000313" key="1">
    <source>
        <dbReference type="EMBL" id="AJT60857.1"/>
    </source>
</evidence>